<evidence type="ECO:0000256" key="1">
    <source>
        <dbReference type="SAM" id="MobiDB-lite"/>
    </source>
</evidence>
<keyword evidence="4" id="KW-1185">Reference proteome</keyword>
<evidence type="ECO:0000313" key="4">
    <source>
        <dbReference type="Proteomes" id="UP000613011"/>
    </source>
</evidence>
<dbReference type="Proteomes" id="UP000613011">
    <property type="component" value="Unassembled WGS sequence"/>
</dbReference>
<feature type="compositionally biased region" description="Basic and acidic residues" evidence="1">
    <location>
        <begin position="148"/>
        <end position="173"/>
    </location>
</feature>
<evidence type="ECO:0000256" key="2">
    <source>
        <dbReference type="SAM" id="SignalP"/>
    </source>
</evidence>
<feature type="chain" id="PRO_5036752067" evidence="2">
    <location>
        <begin position="19"/>
        <end position="187"/>
    </location>
</feature>
<sequence length="187" mass="20328">MNKLPLLGMLLVAGAALAQGTAGPEWVQAERARIAAERAAVEARHAREEVACRARFAVNDCVRESTARRRVALSELRKQELAVNAAERQQRAEERRRALADKAATPREGRSLEGEAPPAAAPAPAPPQPSPVHLPREPVAKPPGLTGSEREQAHQRKLDEAAERKQKVLERNARRTKPAASPLPIPD</sequence>
<feature type="compositionally biased region" description="Basic and acidic residues" evidence="1">
    <location>
        <begin position="88"/>
        <end position="113"/>
    </location>
</feature>
<name>A0A937D8F8_9BURK</name>
<feature type="compositionally biased region" description="Pro residues" evidence="1">
    <location>
        <begin position="119"/>
        <end position="132"/>
    </location>
</feature>
<feature type="signal peptide" evidence="2">
    <location>
        <begin position="1"/>
        <end position="18"/>
    </location>
</feature>
<comment type="caution">
    <text evidence="3">The sequence shown here is derived from an EMBL/GenBank/DDBJ whole genome shotgun (WGS) entry which is preliminary data.</text>
</comment>
<feature type="region of interest" description="Disordered" evidence="1">
    <location>
        <begin position="82"/>
        <end position="187"/>
    </location>
</feature>
<dbReference type="RefSeq" id="WP_201685104.1">
    <property type="nucleotide sequence ID" value="NZ_JAEQNA010000006.1"/>
</dbReference>
<dbReference type="EMBL" id="JAEQNA010000006">
    <property type="protein sequence ID" value="MBL0422031.1"/>
    <property type="molecule type" value="Genomic_DNA"/>
</dbReference>
<dbReference type="AlphaFoldDB" id="A0A937D8F8"/>
<reference evidence="3" key="1">
    <citation type="submission" date="2021-01" db="EMBL/GenBank/DDBJ databases">
        <title>Ramlibacter sp. strain AW1 16S ribosomal RNA gene Genome sequencing and assembly.</title>
        <authorList>
            <person name="Kang M."/>
        </authorList>
    </citation>
    <scope>NUCLEOTIDE SEQUENCE</scope>
    <source>
        <strain evidence="3">AW1</strain>
    </source>
</reference>
<accession>A0A937D8F8</accession>
<keyword evidence="2" id="KW-0732">Signal</keyword>
<organism evidence="3 4">
    <name type="scientific">Ramlibacter aurantiacus</name>
    <dbReference type="NCBI Taxonomy" id="2801330"/>
    <lineage>
        <taxon>Bacteria</taxon>
        <taxon>Pseudomonadati</taxon>
        <taxon>Pseudomonadota</taxon>
        <taxon>Betaproteobacteria</taxon>
        <taxon>Burkholderiales</taxon>
        <taxon>Comamonadaceae</taxon>
        <taxon>Ramlibacter</taxon>
    </lineage>
</organism>
<evidence type="ECO:0000313" key="3">
    <source>
        <dbReference type="EMBL" id="MBL0422031.1"/>
    </source>
</evidence>
<protein>
    <submittedName>
        <fullName evidence="3">Uncharacterized protein</fullName>
    </submittedName>
</protein>
<gene>
    <name evidence="3" type="ORF">JI739_16895</name>
</gene>
<proteinExistence type="predicted"/>